<name>A0AAN6T4W1_9PEZI</name>
<evidence type="ECO:0008006" key="4">
    <source>
        <dbReference type="Google" id="ProtNLM"/>
    </source>
</evidence>
<protein>
    <recommendedName>
        <fullName evidence="4">Secreted protein</fullName>
    </recommendedName>
</protein>
<evidence type="ECO:0000256" key="1">
    <source>
        <dbReference type="SAM" id="SignalP"/>
    </source>
</evidence>
<reference evidence="2" key="2">
    <citation type="submission" date="2023-05" db="EMBL/GenBank/DDBJ databases">
        <authorList>
            <consortium name="Lawrence Berkeley National Laboratory"/>
            <person name="Steindorff A."/>
            <person name="Hensen N."/>
            <person name="Bonometti L."/>
            <person name="Westerberg I."/>
            <person name="Brannstrom I.O."/>
            <person name="Guillou S."/>
            <person name="Cros-Aarteil S."/>
            <person name="Calhoun S."/>
            <person name="Haridas S."/>
            <person name="Kuo A."/>
            <person name="Mondo S."/>
            <person name="Pangilinan J."/>
            <person name="Riley R."/>
            <person name="Labutti K."/>
            <person name="Andreopoulos B."/>
            <person name="Lipzen A."/>
            <person name="Chen C."/>
            <person name="Yanf M."/>
            <person name="Daum C."/>
            <person name="Ng V."/>
            <person name="Clum A."/>
            <person name="Ohm R."/>
            <person name="Martin F."/>
            <person name="Silar P."/>
            <person name="Natvig D."/>
            <person name="Lalanne C."/>
            <person name="Gautier V."/>
            <person name="Ament-Velasquez S.L."/>
            <person name="Kruys A."/>
            <person name="Hutchinson M.I."/>
            <person name="Powell A.J."/>
            <person name="Barry K."/>
            <person name="Miller A.N."/>
            <person name="Grigoriev I.V."/>
            <person name="Debuchy R."/>
            <person name="Gladieux P."/>
            <person name="Thoren M.H."/>
            <person name="Johannesson H."/>
        </authorList>
    </citation>
    <scope>NUCLEOTIDE SEQUENCE</scope>
    <source>
        <strain evidence="2">CBS 757.83</strain>
    </source>
</reference>
<evidence type="ECO:0000313" key="3">
    <source>
        <dbReference type="Proteomes" id="UP001305647"/>
    </source>
</evidence>
<proteinExistence type="predicted"/>
<feature type="chain" id="PRO_5043001593" description="Secreted protein" evidence="1">
    <location>
        <begin position="29"/>
        <end position="141"/>
    </location>
</feature>
<dbReference type="Proteomes" id="UP001305647">
    <property type="component" value="Unassembled WGS sequence"/>
</dbReference>
<dbReference type="EMBL" id="MU863627">
    <property type="protein sequence ID" value="KAK4104159.1"/>
    <property type="molecule type" value="Genomic_DNA"/>
</dbReference>
<organism evidence="2 3">
    <name type="scientific">Parathielavia hyrcaniae</name>
    <dbReference type="NCBI Taxonomy" id="113614"/>
    <lineage>
        <taxon>Eukaryota</taxon>
        <taxon>Fungi</taxon>
        <taxon>Dikarya</taxon>
        <taxon>Ascomycota</taxon>
        <taxon>Pezizomycotina</taxon>
        <taxon>Sordariomycetes</taxon>
        <taxon>Sordariomycetidae</taxon>
        <taxon>Sordariales</taxon>
        <taxon>Chaetomiaceae</taxon>
        <taxon>Parathielavia</taxon>
    </lineage>
</organism>
<dbReference type="AlphaFoldDB" id="A0AAN6T4W1"/>
<sequence length="141" mass="15086">MSTVVVVAVLRAVFFCCGLCVVPCRTGASDPAKRPAAKKPVSFSLHVSMPGVNLGEVDWKGSDAQEQRPMSHGQTASFNIPCMTALSGPKVHHGKETCCLDALPVVVRNEEIRSRMVAIRRAKIIDDRFALSCAGGKTCMA</sequence>
<accession>A0AAN6T4W1</accession>
<reference evidence="2" key="1">
    <citation type="journal article" date="2023" name="Mol. Phylogenet. Evol.">
        <title>Genome-scale phylogeny and comparative genomics of the fungal order Sordariales.</title>
        <authorList>
            <person name="Hensen N."/>
            <person name="Bonometti L."/>
            <person name="Westerberg I."/>
            <person name="Brannstrom I.O."/>
            <person name="Guillou S."/>
            <person name="Cros-Aarteil S."/>
            <person name="Calhoun S."/>
            <person name="Haridas S."/>
            <person name="Kuo A."/>
            <person name="Mondo S."/>
            <person name="Pangilinan J."/>
            <person name="Riley R."/>
            <person name="LaButti K."/>
            <person name="Andreopoulos B."/>
            <person name="Lipzen A."/>
            <person name="Chen C."/>
            <person name="Yan M."/>
            <person name="Daum C."/>
            <person name="Ng V."/>
            <person name="Clum A."/>
            <person name="Steindorff A."/>
            <person name="Ohm R.A."/>
            <person name="Martin F."/>
            <person name="Silar P."/>
            <person name="Natvig D.O."/>
            <person name="Lalanne C."/>
            <person name="Gautier V."/>
            <person name="Ament-Velasquez S.L."/>
            <person name="Kruys A."/>
            <person name="Hutchinson M.I."/>
            <person name="Powell A.J."/>
            <person name="Barry K."/>
            <person name="Miller A.N."/>
            <person name="Grigoriev I.V."/>
            <person name="Debuchy R."/>
            <person name="Gladieux P."/>
            <person name="Hiltunen Thoren M."/>
            <person name="Johannesson H."/>
        </authorList>
    </citation>
    <scope>NUCLEOTIDE SEQUENCE</scope>
    <source>
        <strain evidence="2">CBS 757.83</strain>
    </source>
</reference>
<keyword evidence="3" id="KW-1185">Reference proteome</keyword>
<comment type="caution">
    <text evidence="2">The sequence shown here is derived from an EMBL/GenBank/DDBJ whole genome shotgun (WGS) entry which is preliminary data.</text>
</comment>
<evidence type="ECO:0000313" key="2">
    <source>
        <dbReference type="EMBL" id="KAK4104159.1"/>
    </source>
</evidence>
<keyword evidence="1" id="KW-0732">Signal</keyword>
<feature type="signal peptide" evidence="1">
    <location>
        <begin position="1"/>
        <end position="28"/>
    </location>
</feature>
<gene>
    <name evidence="2" type="ORF">N658DRAFT_244915</name>
</gene>